<evidence type="ECO:0000313" key="4">
    <source>
        <dbReference type="Proteomes" id="UP000677054"/>
    </source>
</evidence>
<keyword evidence="1" id="KW-0812">Transmembrane</keyword>
<dbReference type="AlphaFoldDB" id="A0A7R8X8L8"/>
<dbReference type="EMBL" id="CAJPEV010001028">
    <property type="protein sequence ID" value="CAG0890266.1"/>
    <property type="molecule type" value="Genomic_DNA"/>
</dbReference>
<proteinExistence type="predicted"/>
<dbReference type="InterPro" id="IPR052774">
    <property type="entry name" value="Celegans_DevNeuronal_Protein"/>
</dbReference>
<accession>A0A7R8X8L8</accession>
<feature type="domain" description="ZP" evidence="2">
    <location>
        <begin position="1"/>
        <end position="100"/>
    </location>
</feature>
<evidence type="ECO:0000313" key="3">
    <source>
        <dbReference type="EMBL" id="CAD7246073.1"/>
    </source>
</evidence>
<name>A0A7R8X8L8_9CRUS</name>
<evidence type="ECO:0000259" key="2">
    <source>
        <dbReference type="PROSITE" id="PS51034"/>
    </source>
</evidence>
<dbReference type="OrthoDB" id="5775605at2759"/>
<gene>
    <name evidence="3" type="ORF">DSTB1V02_LOCUS5936</name>
</gene>
<organism evidence="3">
    <name type="scientific">Darwinula stevensoni</name>
    <dbReference type="NCBI Taxonomy" id="69355"/>
    <lineage>
        <taxon>Eukaryota</taxon>
        <taxon>Metazoa</taxon>
        <taxon>Ecdysozoa</taxon>
        <taxon>Arthropoda</taxon>
        <taxon>Crustacea</taxon>
        <taxon>Oligostraca</taxon>
        <taxon>Ostracoda</taxon>
        <taxon>Podocopa</taxon>
        <taxon>Podocopida</taxon>
        <taxon>Darwinulocopina</taxon>
        <taxon>Darwinuloidea</taxon>
        <taxon>Darwinulidae</taxon>
        <taxon>Darwinula</taxon>
    </lineage>
</organism>
<keyword evidence="1" id="KW-1133">Transmembrane helix</keyword>
<dbReference type="Gene3D" id="2.60.40.4100">
    <property type="entry name" value="Zona pellucida, ZP-C domain"/>
    <property type="match status" value="1"/>
</dbReference>
<dbReference type="Proteomes" id="UP000677054">
    <property type="component" value="Unassembled WGS sequence"/>
</dbReference>
<dbReference type="InterPro" id="IPR001507">
    <property type="entry name" value="ZP_dom"/>
</dbReference>
<evidence type="ECO:0000256" key="1">
    <source>
        <dbReference type="SAM" id="Phobius"/>
    </source>
</evidence>
<dbReference type="PANTHER" id="PTHR47327">
    <property type="entry name" value="FI18240P1-RELATED"/>
    <property type="match status" value="1"/>
</dbReference>
<dbReference type="GO" id="GO:0009653">
    <property type="term" value="P:anatomical structure morphogenesis"/>
    <property type="evidence" value="ECO:0007669"/>
    <property type="project" value="TreeGrafter"/>
</dbReference>
<reference evidence="3" key="1">
    <citation type="submission" date="2020-11" db="EMBL/GenBank/DDBJ databases">
        <authorList>
            <person name="Tran Van P."/>
        </authorList>
    </citation>
    <scope>NUCLEOTIDE SEQUENCE</scope>
</reference>
<protein>
    <recommendedName>
        <fullName evidence="2">ZP domain-containing protein</fullName>
    </recommendedName>
</protein>
<sequence>MNDVDGFFPLSLGAAPYGIFARSCVAMAKDARSTFQLIDDNGCSVDPAIFPRFLPDGNALVAHYDAFRFTESYGVIFQCNVRYCLGPCEPAVCDWGLEKYESYGKRRRRAVAEPELLGATGRSNAEDMTLSQEILVLDFGDDELGLNKTGGSRYESGPGPLNEEGIAIFETCPTRTSVLALAVTCSLLLLIYVCSLFYFLMRRWFTHKPLH</sequence>
<keyword evidence="1" id="KW-0472">Membrane</keyword>
<keyword evidence="4" id="KW-1185">Reference proteome</keyword>
<dbReference type="EMBL" id="LR900545">
    <property type="protein sequence ID" value="CAD7246073.1"/>
    <property type="molecule type" value="Genomic_DNA"/>
</dbReference>
<dbReference type="InterPro" id="IPR042235">
    <property type="entry name" value="ZP-C_dom"/>
</dbReference>
<feature type="transmembrane region" description="Helical" evidence="1">
    <location>
        <begin position="178"/>
        <end position="201"/>
    </location>
</feature>
<dbReference type="PANTHER" id="PTHR47327:SF1">
    <property type="entry name" value="RE15579P"/>
    <property type="match status" value="1"/>
</dbReference>
<dbReference type="PROSITE" id="PS51034">
    <property type="entry name" value="ZP_2"/>
    <property type="match status" value="1"/>
</dbReference>